<dbReference type="PANTHER" id="PTHR34666">
    <property type="entry name" value="EXPRESSED PROTEIN"/>
    <property type="match status" value="1"/>
</dbReference>
<dbReference type="EMBL" id="JARAOO010000004">
    <property type="protein sequence ID" value="KAJ7969707.1"/>
    <property type="molecule type" value="Genomic_DNA"/>
</dbReference>
<evidence type="ECO:0000313" key="1">
    <source>
        <dbReference type="EMBL" id="KAJ7969707.1"/>
    </source>
</evidence>
<evidence type="ECO:0000313" key="2">
    <source>
        <dbReference type="Proteomes" id="UP001163823"/>
    </source>
</evidence>
<accession>A0AAD7M4R5</accession>
<reference evidence="1" key="1">
    <citation type="journal article" date="2023" name="Science">
        <title>Elucidation of the pathway for biosynthesis of saponin adjuvants from the soapbark tree.</title>
        <authorList>
            <person name="Reed J."/>
            <person name="Orme A."/>
            <person name="El-Demerdash A."/>
            <person name="Owen C."/>
            <person name="Martin L.B.B."/>
            <person name="Misra R.C."/>
            <person name="Kikuchi S."/>
            <person name="Rejzek M."/>
            <person name="Martin A.C."/>
            <person name="Harkess A."/>
            <person name="Leebens-Mack J."/>
            <person name="Louveau T."/>
            <person name="Stephenson M.J."/>
            <person name="Osbourn A."/>
        </authorList>
    </citation>
    <scope>NUCLEOTIDE SEQUENCE</scope>
    <source>
        <strain evidence="1">S10</strain>
    </source>
</reference>
<dbReference type="PANTHER" id="PTHR34666:SF7">
    <property type="match status" value="1"/>
</dbReference>
<sequence>MAAEEFSFPAIGDSYPCSIDSPPLWHLSPAASHNPYHCETEKNDSKGEGKEVGEDCFSQQLITYNQRHSLSCVENGPKRLAEDDEEDKMDLLWEDFNEELNSTTGSATSSSREMVEVGCVQTLTMSKTSGAGLSKRKPGMVVILKVLKKLFLLHNSI</sequence>
<name>A0AAD7M4R5_QUISA</name>
<proteinExistence type="predicted"/>
<keyword evidence="2" id="KW-1185">Reference proteome</keyword>
<dbReference type="Proteomes" id="UP001163823">
    <property type="component" value="Chromosome 4"/>
</dbReference>
<comment type="caution">
    <text evidence="1">The sequence shown here is derived from an EMBL/GenBank/DDBJ whole genome shotgun (WGS) entry which is preliminary data.</text>
</comment>
<dbReference type="AlphaFoldDB" id="A0AAD7M4R5"/>
<dbReference type="KEGG" id="qsa:O6P43_008010"/>
<protein>
    <submittedName>
        <fullName evidence="1">Glutamate-1-semialdehyde 2,1-aminomutase 1</fullName>
    </submittedName>
</protein>
<organism evidence="1 2">
    <name type="scientific">Quillaja saponaria</name>
    <name type="common">Soap bark tree</name>
    <dbReference type="NCBI Taxonomy" id="32244"/>
    <lineage>
        <taxon>Eukaryota</taxon>
        <taxon>Viridiplantae</taxon>
        <taxon>Streptophyta</taxon>
        <taxon>Embryophyta</taxon>
        <taxon>Tracheophyta</taxon>
        <taxon>Spermatophyta</taxon>
        <taxon>Magnoliopsida</taxon>
        <taxon>eudicotyledons</taxon>
        <taxon>Gunneridae</taxon>
        <taxon>Pentapetalae</taxon>
        <taxon>rosids</taxon>
        <taxon>fabids</taxon>
        <taxon>Fabales</taxon>
        <taxon>Quillajaceae</taxon>
        <taxon>Quillaja</taxon>
    </lineage>
</organism>
<gene>
    <name evidence="1" type="ORF">O6P43_008010</name>
</gene>